<name>A0ABV8CU89_9STRE</name>
<evidence type="ECO:0000313" key="2">
    <source>
        <dbReference type="Proteomes" id="UP001595807"/>
    </source>
</evidence>
<dbReference type="Gene3D" id="3.40.50.12780">
    <property type="entry name" value="N-terminal domain of ligase-like"/>
    <property type="match status" value="1"/>
</dbReference>
<keyword evidence="2" id="KW-1185">Reference proteome</keyword>
<reference evidence="2" key="1">
    <citation type="journal article" date="2019" name="Int. J. Syst. Evol. Microbiol.">
        <title>The Global Catalogue of Microorganisms (GCM) 10K type strain sequencing project: providing services to taxonomists for standard genome sequencing and annotation.</title>
        <authorList>
            <consortium name="The Broad Institute Genomics Platform"/>
            <consortium name="The Broad Institute Genome Sequencing Center for Infectious Disease"/>
            <person name="Wu L."/>
            <person name="Ma J."/>
        </authorList>
    </citation>
    <scope>NUCLEOTIDE SEQUENCE [LARGE SCALE GENOMIC DNA]</scope>
    <source>
        <strain evidence="2">CCUG 67170</strain>
    </source>
</reference>
<protein>
    <submittedName>
        <fullName evidence="1">F390 synthetase-related protein</fullName>
    </submittedName>
</protein>
<dbReference type="InterPro" id="IPR053158">
    <property type="entry name" value="CapK_Type1_Caps_Biosynth"/>
</dbReference>
<dbReference type="NCBIfam" id="TIGR02304">
    <property type="entry name" value="aden_form_hyp"/>
    <property type="match status" value="1"/>
</dbReference>
<accession>A0ABV8CU89</accession>
<dbReference type="PANTHER" id="PTHR36932">
    <property type="entry name" value="CAPSULAR POLYSACCHARIDE BIOSYNTHESIS PROTEIN"/>
    <property type="match status" value="1"/>
</dbReference>
<evidence type="ECO:0000313" key="1">
    <source>
        <dbReference type="EMBL" id="MFC3927672.1"/>
    </source>
</evidence>
<dbReference type="EMBL" id="JBHRZV010000025">
    <property type="protein sequence ID" value="MFC3927672.1"/>
    <property type="molecule type" value="Genomic_DNA"/>
</dbReference>
<dbReference type="RefSeq" id="WP_380425520.1">
    <property type="nucleotide sequence ID" value="NZ_JBHRZV010000025.1"/>
</dbReference>
<dbReference type="InterPro" id="IPR042099">
    <property type="entry name" value="ANL_N_sf"/>
</dbReference>
<dbReference type="InterPro" id="IPR012685">
    <property type="entry name" value="CHP02304_F390_synth-rel"/>
</dbReference>
<sequence>MDKWLFLKTFYKVRFREKWTSREAIEAHQAKGLQEFYAYMKQHSPYFREHGFTKDFLMDKSFMMANFDSLNTVGVEKEKAFAIAQEGEKSRDFSASYGDISVGLSSGTSGNYGIFLTSPNEQALWAGTILAKLLPKGRLLGHKIAFFLRSDNNLYKAVTSPILRLHYFDMQIAIEEHIKTLNTYQPSLLVAPASVCLQLARAKQAGVLTISPQRIFSVAEILEDRDRTIIEEAFGQRVYQIYQATEGFLGASCQEGTLHLNEDGLLIEKEWVDDQRFYPIITDFKRTSVPFYRYRLNDILQIEDRECPCGSKLLAIKKIEGRSDDIFYFESEDAGVCSIYPDFIRRCLILIPEIEEYQVTQVALDQLEIGLNYRNQAVEEAIVMNLKQLATDFHFTCPSIRFVAYQAPAKGQKLRRILQKINKKELEIYARINH</sequence>
<organism evidence="1 2">
    <name type="scientific">Streptococcus caprae</name>
    <dbReference type="NCBI Taxonomy" id="1640501"/>
    <lineage>
        <taxon>Bacteria</taxon>
        <taxon>Bacillati</taxon>
        <taxon>Bacillota</taxon>
        <taxon>Bacilli</taxon>
        <taxon>Lactobacillales</taxon>
        <taxon>Streptococcaceae</taxon>
        <taxon>Streptococcus</taxon>
    </lineage>
</organism>
<gene>
    <name evidence="1" type="ORF">ACFORF_03410</name>
</gene>
<proteinExistence type="predicted"/>
<dbReference type="Proteomes" id="UP001595807">
    <property type="component" value="Unassembled WGS sequence"/>
</dbReference>
<comment type="caution">
    <text evidence="1">The sequence shown here is derived from an EMBL/GenBank/DDBJ whole genome shotgun (WGS) entry which is preliminary data.</text>
</comment>
<dbReference type="PANTHER" id="PTHR36932:SF1">
    <property type="entry name" value="CAPSULAR POLYSACCHARIDE BIOSYNTHESIS PROTEIN"/>
    <property type="match status" value="1"/>
</dbReference>